<dbReference type="RefSeq" id="WP_229920420.1">
    <property type="nucleotide sequence ID" value="NZ_BMVL01000006.1"/>
</dbReference>
<reference evidence="3 4" key="1">
    <citation type="submission" date="2021-03" db="EMBL/GenBank/DDBJ databases">
        <title>Genomic Encyclopedia of Type Strains, Phase IV (KMG-IV): sequencing the most valuable type-strain genomes for metagenomic binning, comparative biology and taxonomic classification.</title>
        <authorList>
            <person name="Goeker M."/>
        </authorList>
    </citation>
    <scope>NUCLEOTIDE SEQUENCE [LARGE SCALE GENOMIC DNA]</scope>
    <source>
        <strain evidence="3 4">DSM 40526</strain>
    </source>
</reference>
<feature type="signal peptide" evidence="2">
    <location>
        <begin position="1"/>
        <end position="20"/>
    </location>
</feature>
<comment type="caution">
    <text evidence="3">The sequence shown here is derived from an EMBL/GenBank/DDBJ whole genome shotgun (WGS) entry which is preliminary data.</text>
</comment>
<evidence type="ECO:0000256" key="2">
    <source>
        <dbReference type="SAM" id="SignalP"/>
    </source>
</evidence>
<gene>
    <name evidence="3" type="ORF">J2Z77_006835</name>
</gene>
<sequence length="432" mass="45467">MAVRRRAVQLVPSANLAALAMVPASVLLGSELPTDTVCLDGSRDPNTVLARLRSAAAAPGPLLVYLSGRLTADRRGRRLYFALAGTTASAVRYTAVPWEWLGGELRARPAGLTTVLLDLAADRDAWPLLREYGSLPVSPCADVYGVVCPPGFGAGDGLVSGYTRQWIDQLRRSPVRPSDVQLHALAAGAAGLPPGALVLPTARELGMRPGPRPQQLPEQPPGQHAESWSKEGEYLPGRPVPHSASRSGSAPVRVPDAGPARDVVPGVIPGVMPVGDAAVVPAAVTGGDPRPYIHALASEGRHGEAAALAGAWEEYVRGVYGGSSSQAVEWAEIRADLARMAGDFALAARLWMGACRVRLAGQGRGEPEVLAAAAGALYCWTRLGEREAVVEVGVELVAVLRELPGLDPRYLELARARLSAWEESGLPRPVRT</sequence>
<feature type="compositionally biased region" description="Pro residues" evidence="1">
    <location>
        <begin position="210"/>
        <end position="220"/>
    </location>
</feature>
<evidence type="ECO:0000313" key="4">
    <source>
        <dbReference type="Proteomes" id="UP001519310"/>
    </source>
</evidence>
<feature type="region of interest" description="Disordered" evidence="1">
    <location>
        <begin position="204"/>
        <end position="260"/>
    </location>
</feature>
<accession>A0ABS4LFU6</accession>
<evidence type="ECO:0000256" key="1">
    <source>
        <dbReference type="SAM" id="MobiDB-lite"/>
    </source>
</evidence>
<evidence type="ECO:0000313" key="3">
    <source>
        <dbReference type="EMBL" id="MBP2040978.1"/>
    </source>
</evidence>
<keyword evidence="4" id="KW-1185">Reference proteome</keyword>
<feature type="chain" id="PRO_5046385790" evidence="2">
    <location>
        <begin position="21"/>
        <end position="432"/>
    </location>
</feature>
<dbReference type="EMBL" id="JAGGLQ010000020">
    <property type="protein sequence ID" value="MBP2040978.1"/>
    <property type="molecule type" value="Genomic_DNA"/>
</dbReference>
<organism evidence="3 4">
    <name type="scientific">Streptomyces avidinii</name>
    <dbReference type="NCBI Taxonomy" id="1895"/>
    <lineage>
        <taxon>Bacteria</taxon>
        <taxon>Bacillati</taxon>
        <taxon>Actinomycetota</taxon>
        <taxon>Actinomycetes</taxon>
        <taxon>Kitasatosporales</taxon>
        <taxon>Streptomycetaceae</taxon>
        <taxon>Streptomyces</taxon>
    </lineage>
</organism>
<keyword evidence="2" id="KW-0732">Signal</keyword>
<proteinExistence type="predicted"/>
<dbReference type="Proteomes" id="UP001519310">
    <property type="component" value="Unassembled WGS sequence"/>
</dbReference>
<protein>
    <submittedName>
        <fullName evidence="3">Uncharacterized protein</fullName>
    </submittedName>
</protein>
<name>A0ABS4LFU6_STRAV</name>